<evidence type="ECO:0000313" key="3">
    <source>
        <dbReference type="EMBL" id="UQZ81281.1"/>
    </source>
</evidence>
<keyword evidence="2" id="KW-0472">Membrane</keyword>
<sequence>MISERERQGRPEDRKPPQKSRRFRDFRLSTKLIIAYLCLTVVPMSLLGFLSYQQYTRSIEEQNGEYLPKLLQHATANLDNYVNELSHLPEQLASSDTVMSILRRESYQSQADLNRDRFTVNSYLARTYLEGGNSDVLGVFILSKNRLFESARLSYTGFDWEHSQIPYGQDLELRGQAKIVLPWEVGLSFEDKEPYLLILKQLYDTDNQKILGTMFVAVRLSFMDRILQHFGTGGGEFIRLQTSAGQIIYDADRTKIGSTDAEVVQYPVHNGSFIRRAGEAIRSLALARRLPMPGCSATTYRCVS</sequence>
<reference evidence="3" key="2">
    <citation type="journal article" date="2021" name="J Anim Sci Technol">
        <title>Complete genome sequence of Paenibacillus konkukensis sp. nov. SK3146 as a potential probiotic strain.</title>
        <authorList>
            <person name="Jung H.I."/>
            <person name="Park S."/>
            <person name="Niu K.M."/>
            <person name="Lee S.W."/>
            <person name="Kothari D."/>
            <person name="Yi K.J."/>
            <person name="Kim S.K."/>
        </authorList>
    </citation>
    <scope>NUCLEOTIDE SEQUENCE</scope>
    <source>
        <strain evidence="3">SK3146</strain>
    </source>
</reference>
<dbReference type="RefSeq" id="WP_249863523.1">
    <property type="nucleotide sequence ID" value="NZ_CP027059.1"/>
</dbReference>
<feature type="compositionally biased region" description="Basic and acidic residues" evidence="1">
    <location>
        <begin position="1"/>
        <end position="16"/>
    </location>
</feature>
<reference evidence="3" key="1">
    <citation type="submission" date="2018-02" db="EMBL/GenBank/DDBJ databases">
        <authorList>
            <person name="Kim S.-K."/>
            <person name="Jung H.-I."/>
            <person name="Lee S.-W."/>
        </authorList>
    </citation>
    <scope>NUCLEOTIDE SEQUENCE</scope>
    <source>
        <strain evidence="3">SK3146</strain>
    </source>
</reference>
<feature type="region of interest" description="Disordered" evidence="1">
    <location>
        <begin position="1"/>
        <end position="21"/>
    </location>
</feature>
<protein>
    <recommendedName>
        <fullName evidence="5">Cache domain-containing protein</fullName>
    </recommendedName>
</protein>
<organism evidence="3 4">
    <name type="scientific">Paenibacillus konkukensis</name>
    <dbReference type="NCBI Taxonomy" id="2020716"/>
    <lineage>
        <taxon>Bacteria</taxon>
        <taxon>Bacillati</taxon>
        <taxon>Bacillota</taxon>
        <taxon>Bacilli</taxon>
        <taxon>Bacillales</taxon>
        <taxon>Paenibacillaceae</taxon>
        <taxon>Paenibacillus</taxon>
    </lineage>
</organism>
<gene>
    <name evidence="3" type="ORF">SK3146_00437</name>
</gene>
<dbReference type="EMBL" id="CP027059">
    <property type="protein sequence ID" value="UQZ81281.1"/>
    <property type="molecule type" value="Genomic_DNA"/>
</dbReference>
<evidence type="ECO:0000256" key="2">
    <source>
        <dbReference type="SAM" id="Phobius"/>
    </source>
</evidence>
<feature type="transmembrane region" description="Helical" evidence="2">
    <location>
        <begin position="32"/>
        <end position="52"/>
    </location>
</feature>
<proteinExistence type="predicted"/>
<name>A0ABY4RHF0_9BACL</name>
<accession>A0ABY4RHF0</accession>
<evidence type="ECO:0008006" key="5">
    <source>
        <dbReference type="Google" id="ProtNLM"/>
    </source>
</evidence>
<evidence type="ECO:0000256" key="1">
    <source>
        <dbReference type="SAM" id="MobiDB-lite"/>
    </source>
</evidence>
<dbReference type="Proteomes" id="UP001057134">
    <property type="component" value="Chromosome"/>
</dbReference>
<keyword evidence="2" id="KW-0812">Transmembrane</keyword>
<keyword evidence="2" id="KW-1133">Transmembrane helix</keyword>
<evidence type="ECO:0000313" key="4">
    <source>
        <dbReference type="Proteomes" id="UP001057134"/>
    </source>
</evidence>
<keyword evidence="4" id="KW-1185">Reference proteome</keyword>